<dbReference type="InterPro" id="IPR011049">
    <property type="entry name" value="Serralysin-like_metalloprot_C"/>
</dbReference>
<sequence length="368" mass="36621">MTTFTGTSGDDILPPNNADDSGDDIFHGLAGDDQLGGGSGNDLLYGEDGNDTIQGGADDDIAYGGAGIDDIDGGGGNDVIDGGAGADTMIGNFGDDTYYVDNAGDAITEYTATDGTDTIYASVSYTLPQYVERLILTGSAALNATGGDDIDTLVGNAGANTLTGNAGADFLSGGNGNDILRGGAGMDVLDGGSGIDTVTYTENEVGVTVNLATGIGIGGNAQGDSYQNIENVNGSTANDTIIGNAAANALNGWAGKDTLTGGGGADRFVFSSPAHSVVGSNADRITDFSHAQGDKIDLSGIDSNTNVVGDQAFTFVGNALYSGTAGELRFASIGGVTTIAGDRNGDGTSDFHVTLTGSFTLLAGDFVL</sequence>
<reference evidence="4" key="1">
    <citation type="submission" date="2020-06" db="EMBL/GenBank/DDBJ databases">
        <title>Stable isotope informed genome-resolved metagenomics uncovers potential trophic interactions in rhizosphere soil.</title>
        <authorList>
            <person name="Starr E.P."/>
            <person name="Shi S."/>
            <person name="Blazewicz S.J."/>
            <person name="Koch B.J."/>
            <person name="Probst A.J."/>
            <person name="Hungate B.A."/>
            <person name="Pett-Ridge J."/>
            <person name="Firestone M.K."/>
            <person name="Banfield J.F."/>
        </authorList>
    </citation>
    <scope>NUCLEOTIDE SEQUENCE</scope>
    <source>
        <strain evidence="4">YM_69_17</strain>
    </source>
</reference>
<protein>
    <submittedName>
        <fullName evidence="4">Calcium-binding protein</fullName>
    </submittedName>
</protein>
<dbReference type="InterPro" id="IPR050557">
    <property type="entry name" value="RTX_toxin/Mannuronan_C5-epim"/>
</dbReference>
<feature type="region of interest" description="Disordered" evidence="3">
    <location>
        <begin position="1"/>
        <end position="32"/>
    </location>
</feature>
<dbReference type="PRINTS" id="PR00313">
    <property type="entry name" value="CABNDNGRPT"/>
</dbReference>
<dbReference type="InterPro" id="IPR001343">
    <property type="entry name" value="Hemolysn_Ca-bd"/>
</dbReference>
<proteinExistence type="predicted"/>
<dbReference type="Pfam" id="PF00353">
    <property type="entry name" value="HemolysinCabind"/>
    <property type="match status" value="3"/>
</dbReference>
<evidence type="ECO:0000256" key="3">
    <source>
        <dbReference type="SAM" id="MobiDB-lite"/>
    </source>
</evidence>
<evidence type="ECO:0000256" key="1">
    <source>
        <dbReference type="ARBA" id="ARBA00004613"/>
    </source>
</evidence>
<dbReference type="InterPro" id="IPR019960">
    <property type="entry name" value="T1SS_VCA0849"/>
</dbReference>
<name>A0A952KJV4_9PROT</name>
<dbReference type="GO" id="GO:0005576">
    <property type="term" value="C:extracellular region"/>
    <property type="evidence" value="ECO:0007669"/>
    <property type="project" value="UniProtKB-SubCell"/>
</dbReference>
<evidence type="ECO:0000256" key="2">
    <source>
        <dbReference type="ARBA" id="ARBA00022525"/>
    </source>
</evidence>
<keyword evidence="2" id="KW-0964">Secreted</keyword>
<dbReference type="PANTHER" id="PTHR38340:SF1">
    <property type="entry name" value="S-LAYER PROTEIN"/>
    <property type="match status" value="1"/>
</dbReference>
<dbReference type="NCBIfam" id="TIGR03661">
    <property type="entry name" value="T1SS_VCA0849"/>
    <property type="match status" value="1"/>
</dbReference>
<dbReference type="AlphaFoldDB" id="A0A952KJV4"/>
<dbReference type="InterPro" id="IPR018511">
    <property type="entry name" value="Hemolysin-typ_Ca-bd_CS"/>
</dbReference>
<dbReference type="PANTHER" id="PTHR38340">
    <property type="entry name" value="S-LAYER PROTEIN"/>
    <property type="match status" value="1"/>
</dbReference>
<comment type="subcellular location">
    <subcellularLocation>
        <location evidence="1">Secreted</location>
    </subcellularLocation>
</comment>
<dbReference type="Gene3D" id="2.150.10.10">
    <property type="entry name" value="Serralysin-like metalloprotease, C-terminal"/>
    <property type="match status" value="4"/>
</dbReference>
<dbReference type="Proteomes" id="UP000700706">
    <property type="component" value="Unassembled WGS sequence"/>
</dbReference>
<evidence type="ECO:0000313" key="4">
    <source>
        <dbReference type="EMBL" id="MBW8728166.1"/>
    </source>
</evidence>
<accession>A0A952KJV4</accession>
<dbReference type="PROSITE" id="PS00330">
    <property type="entry name" value="HEMOLYSIN_CALCIUM"/>
    <property type="match status" value="3"/>
</dbReference>
<dbReference type="EMBL" id="JAEKLZ010000364">
    <property type="protein sequence ID" value="MBW8728166.1"/>
    <property type="molecule type" value="Genomic_DNA"/>
</dbReference>
<gene>
    <name evidence="4" type="ORF">JF625_23850</name>
</gene>
<evidence type="ECO:0000313" key="5">
    <source>
        <dbReference type="Proteomes" id="UP000700706"/>
    </source>
</evidence>
<dbReference type="GO" id="GO:0005509">
    <property type="term" value="F:calcium ion binding"/>
    <property type="evidence" value="ECO:0007669"/>
    <property type="project" value="InterPro"/>
</dbReference>
<dbReference type="SUPFAM" id="SSF51120">
    <property type="entry name" value="beta-Roll"/>
    <property type="match status" value="3"/>
</dbReference>
<comment type="caution">
    <text evidence="4">The sequence shown here is derived from an EMBL/GenBank/DDBJ whole genome shotgun (WGS) entry which is preliminary data.</text>
</comment>
<organism evidence="4 5">
    <name type="scientific">Inquilinus limosus</name>
    <dbReference type="NCBI Taxonomy" id="171674"/>
    <lineage>
        <taxon>Bacteria</taxon>
        <taxon>Pseudomonadati</taxon>
        <taxon>Pseudomonadota</taxon>
        <taxon>Alphaproteobacteria</taxon>
        <taxon>Rhodospirillales</taxon>
        <taxon>Rhodospirillaceae</taxon>
        <taxon>Inquilinus</taxon>
    </lineage>
</organism>